<evidence type="ECO:0000256" key="1">
    <source>
        <dbReference type="SAM" id="SignalP"/>
    </source>
</evidence>
<organism evidence="2">
    <name type="scientific">Pseudomonas solani</name>
    <dbReference type="NCBI Taxonomy" id="2731552"/>
    <lineage>
        <taxon>Bacteria</taxon>
        <taxon>Pseudomonadati</taxon>
        <taxon>Pseudomonadota</taxon>
        <taxon>Gammaproteobacteria</taxon>
        <taxon>Pseudomonadales</taxon>
        <taxon>Pseudomonadaceae</taxon>
        <taxon>Pseudomonas</taxon>
    </lineage>
</organism>
<dbReference type="EMBL" id="CP158373">
    <property type="protein sequence ID" value="XBY62093.1"/>
    <property type="molecule type" value="Genomic_DNA"/>
</dbReference>
<accession>A0AAU7XWM9</accession>
<feature type="signal peptide" evidence="1">
    <location>
        <begin position="1"/>
        <end position="22"/>
    </location>
</feature>
<dbReference type="RefSeq" id="WP_350446483.1">
    <property type="nucleotide sequence ID" value="NZ_CP158373.1"/>
</dbReference>
<proteinExistence type="predicted"/>
<name>A0AAU7XWM9_9PSED</name>
<sequence>MKVLPATVTSALLLLLSQTVSAGFIEDEWEWMIRRDFKEGCVTRAHQYLVISGLNGRHEGAWLVESCEGLFEYGSSYSPDAVPPGGKRISVERLRKLPPLTPEQIKKAYFE</sequence>
<dbReference type="AlphaFoldDB" id="A0AAU7XWM9"/>
<evidence type="ECO:0000313" key="2">
    <source>
        <dbReference type="EMBL" id="XBY62093.1"/>
    </source>
</evidence>
<keyword evidence="1" id="KW-0732">Signal</keyword>
<protein>
    <submittedName>
        <fullName evidence="2">Uncharacterized protein</fullName>
    </submittedName>
</protein>
<gene>
    <name evidence="2" type="ORF">ABS648_19255</name>
</gene>
<reference evidence="2" key="1">
    <citation type="submission" date="2023-08" db="EMBL/GenBank/DDBJ databases">
        <title>Increased levels of nutrients transform a symbiont into a lethal pathobiont.</title>
        <authorList>
            <person name="Lachnit T."/>
            <person name="Ulrich L."/>
            <person name="Willmer F.M."/>
            <person name="Hasenbein T."/>
            <person name="Steiner L.X."/>
            <person name="Wolters M."/>
            <person name="Herbst E.M."/>
            <person name="Deines P."/>
        </authorList>
    </citation>
    <scope>NUCLEOTIDE SEQUENCE</scope>
    <source>
        <strain evidence="2">T3</strain>
    </source>
</reference>
<feature type="chain" id="PRO_5043582856" evidence="1">
    <location>
        <begin position="23"/>
        <end position="111"/>
    </location>
</feature>